<evidence type="ECO:0000256" key="8">
    <source>
        <dbReference type="ARBA" id="ARBA00023235"/>
    </source>
</evidence>
<dbReference type="NCBIfam" id="TIGR01130">
    <property type="entry name" value="ER_PDI_fam"/>
    <property type="match status" value="1"/>
</dbReference>
<dbReference type="GO" id="GO:0034976">
    <property type="term" value="P:response to endoplasmic reticulum stress"/>
    <property type="evidence" value="ECO:0007669"/>
    <property type="project" value="TreeGrafter"/>
</dbReference>
<dbReference type="GO" id="GO:0003756">
    <property type="term" value="F:protein disulfide isomerase activity"/>
    <property type="evidence" value="ECO:0007669"/>
    <property type="project" value="UniProtKB-EC"/>
</dbReference>
<dbReference type="Proteomes" id="UP000014760">
    <property type="component" value="Unassembled WGS sequence"/>
</dbReference>
<evidence type="ECO:0000256" key="7">
    <source>
        <dbReference type="ARBA" id="ARBA00022824"/>
    </source>
</evidence>
<organism evidence="12">
    <name type="scientific">Capitella teleta</name>
    <name type="common">Polychaete worm</name>
    <dbReference type="NCBI Taxonomy" id="283909"/>
    <lineage>
        <taxon>Eukaryota</taxon>
        <taxon>Metazoa</taxon>
        <taxon>Spiralia</taxon>
        <taxon>Lophotrochozoa</taxon>
        <taxon>Annelida</taxon>
        <taxon>Polychaeta</taxon>
        <taxon>Sedentaria</taxon>
        <taxon>Scolecida</taxon>
        <taxon>Capitellidae</taxon>
        <taxon>Capitella</taxon>
    </lineage>
</organism>
<reference evidence="13" key="3">
    <citation type="submission" date="2015-06" db="UniProtKB">
        <authorList>
            <consortium name="EnsemblMetazoa"/>
        </authorList>
    </citation>
    <scope>IDENTIFICATION</scope>
</reference>
<dbReference type="InterPro" id="IPR036249">
    <property type="entry name" value="Thioredoxin-like_sf"/>
</dbReference>
<keyword evidence="14" id="KW-1185">Reference proteome</keyword>
<dbReference type="STRING" id="283909.R7TUV8"/>
<evidence type="ECO:0000313" key="14">
    <source>
        <dbReference type="Proteomes" id="UP000014760"/>
    </source>
</evidence>
<feature type="signal peptide" evidence="10">
    <location>
        <begin position="1"/>
        <end position="19"/>
    </location>
</feature>
<evidence type="ECO:0000256" key="3">
    <source>
        <dbReference type="ARBA" id="ARBA00006347"/>
    </source>
</evidence>
<dbReference type="HOGENOM" id="CLU_025879_6_0_1"/>
<evidence type="ECO:0000256" key="9">
    <source>
        <dbReference type="ARBA" id="ARBA00023284"/>
    </source>
</evidence>
<evidence type="ECO:0000256" key="4">
    <source>
        <dbReference type="ARBA" id="ARBA00012723"/>
    </source>
</evidence>
<keyword evidence="5 10" id="KW-0732">Signal</keyword>
<dbReference type="FunCoup" id="R7TUV8">
    <property type="interactions" value="1444"/>
</dbReference>
<dbReference type="InterPro" id="IPR013766">
    <property type="entry name" value="Thioredoxin_domain"/>
</dbReference>
<evidence type="ECO:0000256" key="2">
    <source>
        <dbReference type="ARBA" id="ARBA00004319"/>
    </source>
</evidence>
<dbReference type="Gene3D" id="3.40.30.10">
    <property type="entry name" value="Glutaredoxin"/>
    <property type="match status" value="4"/>
</dbReference>
<dbReference type="GO" id="GO:0006457">
    <property type="term" value="P:protein folding"/>
    <property type="evidence" value="ECO:0007669"/>
    <property type="project" value="TreeGrafter"/>
</dbReference>
<dbReference type="GO" id="GO:0005788">
    <property type="term" value="C:endoplasmic reticulum lumen"/>
    <property type="evidence" value="ECO:0007669"/>
    <property type="project" value="UniProtKB-SubCell"/>
</dbReference>
<dbReference type="EMBL" id="KB308559">
    <property type="protein sequence ID" value="ELT97494.1"/>
    <property type="molecule type" value="Genomic_DNA"/>
</dbReference>
<name>R7TUV8_CAPTE</name>
<reference evidence="14" key="1">
    <citation type="submission" date="2012-12" db="EMBL/GenBank/DDBJ databases">
        <authorList>
            <person name="Hellsten U."/>
            <person name="Grimwood J."/>
            <person name="Chapman J.A."/>
            <person name="Shapiro H."/>
            <person name="Aerts A."/>
            <person name="Otillar R.P."/>
            <person name="Terry A.Y."/>
            <person name="Boore J.L."/>
            <person name="Simakov O."/>
            <person name="Marletaz F."/>
            <person name="Cho S.-J."/>
            <person name="Edsinger-Gonzales E."/>
            <person name="Havlak P."/>
            <person name="Kuo D.-H."/>
            <person name="Larsson T."/>
            <person name="Lv J."/>
            <person name="Arendt D."/>
            <person name="Savage R."/>
            <person name="Osoegawa K."/>
            <person name="de Jong P."/>
            <person name="Lindberg D.R."/>
            <person name="Seaver E.C."/>
            <person name="Weisblat D.A."/>
            <person name="Putnam N.H."/>
            <person name="Grigoriev I.V."/>
            <person name="Rokhsar D.S."/>
        </authorList>
    </citation>
    <scope>NUCLEOTIDE SEQUENCE</scope>
    <source>
        <strain evidence="14">I ESC-2004</strain>
    </source>
</reference>
<dbReference type="Pfam" id="PF13848">
    <property type="entry name" value="Thioredoxin_6"/>
    <property type="match status" value="1"/>
</dbReference>
<feature type="chain" id="PRO_5008787378" description="protein disulfide-isomerase" evidence="10">
    <location>
        <begin position="20"/>
        <end position="475"/>
    </location>
</feature>
<dbReference type="AlphaFoldDB" id="R7TUV8"/>
<dbReference type="EC" id="5.3.4.1" evidence="4"/>
<dbReference type="CDD" id="cd02995">
    <property type="entry name" value="PDI_a_PDI_a'_C"/>
    <property type="match status" value="1"/>
</dbReference>
<keyword evidence="6" id="KW-0677">Repeat</keyword>
<evidence type="ECO:0000256" key="5">
    <source>
        <dbReference type="ARBA" id="ARBA00022729"/>
    </source>
</evidence>
<gene>
    <name evidence="12" type="ORF">CAPTEDRAFT_170995</name>
</gene>
<evidence type="ECO:0000313" key="13">
    <source>
        <dbReference type="EnsemblMetazoa" id="CapteP170995"/>
    </source>
</evidence>
<dbReference type="EMBL" id="AMQN01002180">
    <property type="status" value="NOT_ANNOTATED_CDS"/>
    <property type="molecule type" value="Genomic_DNA"/>
</dbReference>
<keyword evidence="7" id="KW-0256">Endoplasmic reticulum</keyword>
<evidence type="ECO:0000256" key="1">
    <source>
        <dbReference type="ARBA" id="ARBA00001182"/>
    </source>
</evidence>
<dbReference type="CDD" id="cd02961">
    <property type="entry name" value="PDI_a_family"/>
    <property type="match status" value="1"/>
</dbReference>
<dbReference type="PROSITE" id="PS51352">
    <property type="entry name" value="THIOREDOXIN_2"/>
    <property type="match status" value="1"/>
</dbReference>
<dbReference type="PANTHER" id="PTHR18929:SF132">
    <property type="entry name" value="PROTEIN DISULFIDE-ISOMERASE A3"/>
    <property type="match status" value="1"/>
</dbReference>
<dbReference type="Pfam" id="PF00085">
    <property type="entry name" value="Thioredoxin"/>
    <property type="match status" value="2"/>
</dbReference>
<comment type="similarity">
    <text evidence="3">Belongs to the protein disulfide isomerase family.</text>
</comment>
<evidence type="ECO:0000256" key="6">
    <source>
        <dbReference type="ARBA" id="ARBA00022737"/>
    </source>
</evidence>
<protein>
    <recommendedName>
        <fullName evidence="4">protein disulfide-isomerase</fullName>
        <ecNumber evidence="4">5.3.4.1</ecNumber>
    </recommendedName>
</protein>
<feature type="domain" description="Thioredoxin" evidence="11">
    <location>
        <begin position="345"/>
        <end position="474"/>
    </location>
</feature>
<dbReference type="SUPFAM" id="SSF52833">
    <property type="entry name" value="Thioredoxin-like"/>
    <property type="match status" value="4"/>
</dbReference>
<dbReference type="InterPro" id="IPR005792">
    <property type="entry name" value="Prot_disulphide_isomerase"/>
</dbReference>
<sequence length="475" mass="53835">MTSTPQFVLTALLAVLVTGLDVQELTSSDFYSTLAKYDLAMVQFTSPVCSYCKTIAQGYAFAAEILKNDDPPILLAKIDCSTESNICMEFDAVLYPEFKIFRSGELAGKFELEDDSTDAIMDFMRSKAGPSSKPLLTKDDVELYMMQNEIVVLGFFDAERSNLLKQFKQLADDLRDDYRFAHSIDSNLNAQFSYSEDVVIVRPAKMDNKFEESTVKYDGAASLSDMKIWLKDNVHGLAGQYTHSNMGQFNDPLVVVYYNVDYAKNEKGTNYWRDQVLSVAKNFVGKDVYFAIASAYEFENELYEFGLWDTWESDPVVAIRDASYKKFVMTGDFSTNALEKFTNDFLAGNVEPYLKSEPIPSSQDKDVKVVVAKNFDDIVNDATKDVMIEFYAPWARECKTFAPKYDEIAARLTSYGDIVIAKMDATVNDVPHRYTIRRFPTLFFSPKGFKDSPLRYVGSLEVNDVIDFINENASR</sequence>
<accession>R7TUV8</accession>
<dbReference type="OMA" id="DFEVEAM"/>
<keyword evidence="9" id="KW-0676">Redox-active center</keyword>
<reference evidence="12 14" key="2">
    <citation type="journal article" date="2013" name="Nature">
        <title>Insights into bilaterian evolution from three spiralian genomes.</title>
        <authorList>
            <person name="Simakov O."/>
            <person name="Marletaz F."/>
            <person name="Cho S.J."/>
            <person name="Edsinger-Gonzales E."/>
            <person name="Havlak P."/>
            <person name="Hellsten U."/>
            <person name="Kuo D.H."/>
            <person name="Larsson T."/>
            <person name="Lv J."/>
            <person name="Arendt D."/>
            <person name="Savage R."/>
            <person name="Osoegawa K."/>
            <person name="de Jong P."/>
            <person name="Grimwood J."/>
            <person name="Chapman J.A."/>
            <person name="Shapiro H."/>
            <person name="Aerts A."/>
            <person name="Otillar R.P."/>
            <person name="Terry A.Y."/>
            <person name="Boore J.L."/>
            <person name="Grigoriev I.V."/>
            <person name="Lindberg D.R."/>
            <person name="Seaver E.C."/>
            <person name="Weisblat D.A."/>
            <person name="Putnam N.H."/>
            <person name="Rokhsar D.S."/>
        </authorList>
    </citation>
    <scope>NUCLEOTIDE SEQUENCE</scope>
    <source>
        <strain evidence="12 14">I ESC-2004</strain>
    </source>
</reference>
<comment type="subcellular location">
    <subcellularLocation>
        <location evidence="2">Endoplasmic reticulum lumen</location>
    </subcellularLocation>
</comment>
<evidence type="ECO:0000259" key="11">
    <source>
        <dbReference type="PROSITE" id="PS51352"/>
    </source>
</evidence>
<dbReference type="OrthoDB" id="427280at2759"/>
<evidence type="ECO:0000256" key="10">
    <source>
        <dbReference type="SAM" id="SignalP"/>
    </source>
</evidence>
<comment type="catalytic activity">
    <reaction evidence="1">
        <text>Catalyzes the rearrangement of -S-S- bonds in proteins.</text>
        <dbReference type="EC" id="5.3.4.1"/>
    </reaction>
</comment>
<keyword evidence="8" id="KW-0413">Isomerase</keyword>
<dbReference type="FunFam" id="3.40.30.10:FF:000303">
    <property type="entry name" value="Protein disulfide-isomerase"/>
    <property type="match status" value="1"/>
</dbReference>
<evidence type="ECO:0000313" key="12">
    <source>
        <dbReference type="EMBL" id="ELT97494.1"/>
    </source>
</evidence>
<dbReference type="EnsemblMetazoa" id="CapteT170995">
    <property type="protein sequence ID" value="CapteP170995"/>
    <property type="gene ID" value="CapteG170995"/>
</dbReference>
<proteinExistence type="inferred from homology"/>
<dbReference type="FunFam" id="3.40.30.10:FF:000077">
    <property type="entry name" value="Protein disulfide-isomerase"/>
    <property type="match status" value="1"/>
</dbReference>
<dbReference type="PANTHER" id="PTHR18929">
    <property type="entry name" value="PROTEIN DISULFIDE ISOMERASE"/>
    <property type="match status" value="1"/>
</dbReference>